<dbReference type="InterPro" id="IPR024079">
    <property type="entry name" value="MetalloPept_cat_dom_sf"/>
</dbReference>
<comment type="caution">
    <text evidence="2">The sequence shown here is derived from an EMBL/GenBank/DDBJ whole genome shotgun (WGS) entry which is preliminary data.</text>
</comment>
<dbReference type="Proteomes" id="UP000429211">
    <property type="component" value="Unassembled WGS sequence"/>
</dbReference>
<dbReference type="AlphaFoldDB" id="A0A7J5TGN6"/>
<organism evidence="2 3">
    <name type="scientific">Bifidobacterium dentium</name>
    <dbReference type="NCBI Taxonomy" id="1689"/>
    <lineage>
        <taxon>Bacteria</taxon>
        <taxon>Bacillati</taxon>
        <taxon>Actinomycetota</taxon>
        <taxon>Actinomycetes</taxon>
        <taxon>Bifidobacteriales</taxon>
        <taxon>Bifidobacteriaceae</taxon>
        <taxon>Bifidobacterium</taxon>
    </lineage>
</organism>
<dbReference type="SUPFAM" id="SSF55486">
    <property type="entry name" value="Metalloproteases ('zincins'), catalytic domain"/>
    <property type="match status" value="1"/>
</dbReference>
<dbReference type="Gene3D" id="3.40.390.10">
    <property type="entry name" value="Collagenase (Catalytic Domain)"/>
    <property type="match status" value="1"/>
</dbReference>
<dbReference type="GO" id="GO:0006508">
    <property type="term" value="P:proteolysis"/>
    <property type="evidence" value="ECO:0007669"/>
    <property type="project" value="InterPro"/>
</dbReference>
<dbReference type="GO" id="GO:0004222">
    <property type="term" value="F:metalloendopeptidase activity"/>
    <property type="evidence" value="ECO:0007669"/>
    <property type="project" value="InterPro"/>
</dbReference>
<dbReference type="InterPro" id="IPR018497">
    <property type="entry name" value="Peptidase_M13_C"/>
</dbReference>
<name>A0A7J5TGN6_9BIFI</name>
<dbReference type="Pfam" id="PF01431">
    <property type="entry name" value="Peptidase_M13"/>
    <property type="match status" value="1"/>
</dbReference>
<protein>
    <submittedName>
        <fullName evidence="2">Peptidase M13</fullName>
    </submittedName>
</protein>
<proteinExistence type="predicted"/>
<reference evidence="2 3" key="1">
    <citation type="journal article" date="2019" name="Nat. Med.">
        <title>A library of human gut bacterial isolates paired with longitudinal multiomics data enables mechanistic microbiome research.</title>
        <authorList>
            <person name="Poyet M."/>
            <person name="Groussin M."/>
            <person name="Gibbons S.M."/>
            <person name="Avila-Pacheco J."/>
            <person name="Jiang X."/>
            <person name="Kearney S.M."/>
            <person name="Perrotta A.R."/>
            <person name="Berdy B."/>
            <person name="Zhao S."/>
            <person name="Lieberman T.D."/>
            <person name="Swanson P.K."/>
            <person name="Smith M."/>
            <person name="Roesemann S."/>
            <person name="Alexander J.E."/>
            <person name="Rich S.A."/>
            <person name="Livny J."/>
            <person name="Vlamakis H."/>
            <person name="Clish C."/>
            <person name="Bullock K."/>
            <person name="Deik A."/>
            <person name="Scott J."/>
            <person name="Pierce K.A."/>
            <person name="Xavier R.J."/>
            <person name="Alm E.J."/>
        </authorList>
    </citation>
    <scope>NUCLEOTIDE SEQUENCE [LARGE SCALE GENOMIC DNA]</scope>
    <source>
        <strain evidence="2 3">BIOML-A2</strain>
    </source>
</reference>
<dbReference type="EMBL" id="WDPD01000007">
    <property type="protein sequence ID" value="KAB7460357.1"/>
    <property type="molecule type" value="Genomic_DNA"/>
</dbReference>
<evidence type="ECO:0000259" key="1">
    <source>
        <dbReference type="Pfam" id="PF01431"/>
    </source>
</evidence>
<sequence length="87" mass="9950">AIESSLAGAPEIDGFTGLQRFFLSYASIWRTKNRDELAEQYLQIDPHSPAECRTNGIARNVDLFYKAFDVTADNGMWLAPEQRVRIW</sequence>
<dbReference type="RefSeq" id="WP_275670970.1">
    <property type="nucleotide sequence ID" value="NZ_WDPD01000007.1"/>
</dbReference>
<accession>A0A7J5TGN6</accession>
<feature type="domain" description="Peptidase M13 C-terminal" evidence="1">
    <location>
        <begin position="9"/>
        <end position="84"/>
    </location>
</feature>
<feature type="non-terminal residue" evidence="2">
    <location>
        <position position="1"/>
    </location>
</feature>
<evidence type="ECO:0000313" key="3">
    <source>
        <dbReference type="Proteomes" id="UP000429211"/>
    </source>
</evidence>
<evidence type="ECO:0000313" key="2">
    <source>
        <dbReference type="EMBL" id="KAB7460357.1"/>
    </source>
</evidence>
<dbReference type="PROSITE" id="PS51885">
    <property type="entry name" value="NEPRILYSIN"/>
    <property type="match status" value="1"/>
</dbReference>
<gene>
    <name evidence="2" type="ORF">GBB04_07410</name>
</gene>
<dbReference type="InterPro" id="IPR000718">
    <property type="entry name" value="Peptidase_M13"/>
</dbReference>